<feature type="region of interest" description="Disordered" evidence="2">
    <location>
        <begin position="227"/>
        <end position="280"/>
    </location>
</feature>
<evidence type="ECO:0000313" key="6">
    <source>
        <dbReference type="Proteomes" id="UP000178129"/>
    </source>
</evidence>
<dbReference type="GO" id="GO:0032545">
    <property type="term" value="C:CURI complex"/>
    <property type="evidence" value="ECO:0007669"/>
    <property type="project" value="TreeGrafter"/>
</dbReference>
<feature type="domain" description="Rrp7 RRM-like N-terminal" evidence="4">
    <location>
        <begin position="3"/>
        <end position="154"/>
    </location>
</feature>
<dbReference type="STRING" id="914237.A0A1E1JQZ2"/>
<dbReference type="Pfam" id="PF12923">
    <property type="entry name" value="RRP7"/>
    <property type="match status" value="1"/>
</dbReference>
<sequence>MSEINGYTVLPITIPSTPAYPKPTTHTIYLRPHAPKIATENDSRSLFLVNVPIDATSAHLRAIFTTLLGAGRFESVSFEHENKTSDSTPTTSLALIGGKKRKRGDDVREAASAGLPQIWDRELRKSGSTAVVILVDSRSVEGALKAARKLGRRAAKGKDVEEGTGCVWGEGVLIGKAKDKSSVPALGSARYAAHHNLRFPNKAVLQANVDTFMTLFAAQEDAQAKAARGQRGVPDEDGFITVVRGGGARTGPARMEDAERKRVELEKKEEEKRKEGEMGGFYRFQGREKRKEEQGELVRRFEEDRRRVEGMREKGRKGFRPEN</sequence>
<evidence type="ECO:0000256" key="2">
    <source>
        <dbReference type="SAM" id="MobiDB-lite"/>
    </source>
</evidence>
<gene>
    <name evidence="5" type="ORF">RCO7_01126</name>
</gene>
<feature type="domain" description="Ribosomal RNA-processing protein 7 C-terminal" evidence="3">
    <location>
        <begin position="197"/>
        <end position="316"/>
    </location>
</feature>
<dbReference type="Gene3D" id="6.10.250.1770">
    <property type="match status" value="1"/>
</dbReference>
<feature type="compositionally biased region" description="Basic and acidic residues" evidence="2">
    <location>
        <begin position="302"/>
        <end position="313"/>
    </location>
</feature>
<dbReference type="InParanoid" id="A0A1E1JQZ2"/>
<feature type="region of interest" description="Disordered" evidence="2">
    <location>
        <begin position="302"/>
        <end position="323"/>
    </location>
</feature>
<dbReference type="GO" id="GO:0006364">
    <property type="term" value="P:rRNA processing"/>
    <property type="evidence" value="ECO:0007669"/>
    <property type="project" value="TreeGrafter"/>
</dbReference>
<accession>A0A1E1JQZ2</accession>
<proteinExistence type="inferred from homology"/>
<dbReference type="GO" id="GO:0000028">
    <property type="term" value="P:ribosomal small subunit assembly"/>
    <property type="evidence" value="ECO:0007669"/>
    <property type="project" value="TreeGrafter"/>
</dbReference>
<dbReference type="InterPro" id="IPR040447">
    <property type="entry name" value="RRM_Rrp7"/>
</dbReference>
<feature type="compositionally biased region" description="Basic residues" evidence="2">
    <location>
        <begin position="314"/>
        <end position="323"/>
    </location>
</feature>
<reference evidence="6" key="1">
    <citation type="submission" date="2016-03" db="EMBL/GenBank/DDBJ databases">
        <authorList>
            <person name="Ploux O."/>
        </authorList>
    </citation>
    <scope>NUCLEOTIDE SEQUENCE [LARGE SCALE GENOMIC DNA]</scope>
    <source>
        <strain evidence="6">UK7</strain>
    </source>
</reference>
<dbReference type="AlphaFoldDB" id="A0A1E1JQZ2"/>
<protein>
    <submittedName>
        <fullName evidence="5">Related to RRP7 Protein involved in pre-rRNA processing and ribosome assembly</fullName>
    </submittedName>
</protein>
<comment type="similarity">
    <text evidence="1">Belongs to the RRP7 family.</text>
</comment>
<keyword evidence="6" id="KW-1185">Reference proteome</keyword>
<evidence type="ECO:0000259" key="4">
    <source>
        <dbReference type="Pfam" id="PF17799"/>
    </source>
</evidence>
<dbReference type="EMBL" id="FJUW01000001">
    <property type="protein sequence ID" value="CZS88159.1"/>
    <property type="molecule type" value="Genomic_DNA"/>
</dbReference>
<name>A0A1E1JQZ2_9HELO</name>
<dbReference type="PANTHER" id="PTHR13191:SF0">
    <property type="entry name" value="RIBOSOMAL RNA-PROCESSING PROTEIN 7 HOMOLOG A-RELATED"/>
    <property type="match status" value="1"/>
</dbReference>
<evidence type="ECO:0000313" key="5">
    <source>
        <dbReference type="EMBL" id="CZS88159.1"/>
    </source>
</evidence>
<evidence type="ECO:0000259" key="3">
    <source>
        <dbReference type="Pfam" id="PF12923"/>
    </source>
</evidence>
<dbReference type="CDD" id="cd12293">
    <property type="entry name" value="dRRM_Rrp7p"/>
    <property type="match status" value="1"/>
</dbReference>
<feature type="compositionally biased region" description="Basic and acidic residues" evidence="2">
    <location>
        <begin position="254"/>
        <end position="277"/>
    </location>
</feature>
<organism evidence="5 6">
    <name type="scientific">Rhynchosporium graminicola</name>
    <dbReference type="NCBI Taxonomy" id="2792576"/>
    <lineage>
        <taxon>Eukaryota</taxon>
        <taxon>Fungi</taxon>
        <taxon>Dikarya</taxon>
        <taxon>Ascomycota</taxon>
        <taxon>Pezizomycotina</taxon>
        <taxon>Leotiomycetes</taxon>
        <taxon>Helotiales</taxon>
        <taxon>Ploettnerulaceae</taxon>
        <taxon>Rhynchosporium</taxon>
    </lineage>
</organism>
<dbReference type="InterPro" id="IPR024326">
    <property type="entry name" value="RRP7_C"/>
</dbReference>
<dbReference type="Pfam" id="PF17799">
    <property type="entry name" value="RRM_Rrp7"/>
    <property type="match status" value="1"/>
</dbReference>
<evidence type="ECO:0000256" key="1">
    <source>
        <dbReference type="ARBA" id="ARBA00006110"/>
    </source>
</evidence>
<dbReference type="CDD" id="cd12950">
    <property type="entry name" value="RRP7_Rrp7p"/>
    <property type="match status" value="1"/>
</dbReference>
<dbReference type="PANTHER" id="PTHR13191">
    <property type="entry name" value="RIBOSOMAL RNA PROCESSING PROTEIN 7-RELATED"/>
    <property type="match status" value="1"/>
</dbReference>
<dbReference type="FunCoup" id="A0A1E1JQZ2">
    <property type="interactions" value="233"/>
</dbReference>
<dbReference type="InterPro" id="IPR040446">
    <property type="entry name" value="RRP7"/>
</dbReference>
<dbReference type="Proteomes" id="UP000178129">
    <property type="component" value="Unassembled WGS sequence"/>
</dbReference>
<comment type="caution">
    <text evidence="5">The sequence shown here is derived from an EMBL/GenBank/DDBJ whole genome shotgun (WGS) entry which is preliminary data.</text>
</comment>
<dbReference type="GO" id="GO:0034456">
    <property type="term" value="C:UTP-C complex"/>
    <property type="evidence" value="ECO:0007669"/>
    <property type="project" value="TreeGrafter"/>
</dbReference>